<evidence type="ECO:0000256" key="4">
    <source>
        <dbReference type="ARBA" id="ARBA00022989"/>
    </source>
</evidence>
<proteinExistence type="predicted"/>
<keyword evidence="5 6" id="KW-0472">Membrane</keyword>
<feature type="transmembrane region" description="Helical" evidence="6">
    <location>
        <begin position="174"/>
        <end position="197"/>
    </location>
</feature>
<organism evidence="7 8">
    <name type="scientific">Polarella glacialis</name>
    <name type="common">Dinoflagellate</name>
    <dbReference type="NCBI Taxonomy" id="89957"/>
    <lineage>
        <taxon>Eukaryota</taxon>
        <taxon>Sar</taxon>
        <taxon>Alveolata</taxon>
        <taxon>Dinophyceae</taxon>
        <taxon>Suessiales</taxon>
        <taxon>Suessiaceae</taxon>
        <taxon>Polarella</taxon>
    </lineage>
</organism>
<evidence type="ECO:0000256" key="6">
    <source>
        <dbReference type="SAM" id="Phobius"/>
    </source>
</evidence>
<dbReference type="PANTHER" id="PTHR23505:SF52">
    <property type="entry name" value="MAJOR FACILITATOR SUPERFAMILY PROTEIN"/>
    <property type="match status" value="1"/>
</dbReference>
<feature type="transmembrane region" description="Helical" evidence="6">
    <location>
        <begin position="112"/>
        <end position="135"/>
    </location>
</feature>
<dbReference type="OrthoDB" id="440755at2759"/>
<feature type="non-terminal residue" evidence="7">
    <location>
        <position position="1"/>
    </location>
</feature>
<evidence type="ECO:0008006" key="9">
    <source>
        <dbReference type="Google" id="ProtNLM"/>
    </source>
</evidence>
<keyword evidence="2" id="KW-0813">Transport</keyword>
<dbReference type="GO" id="GO:0016020">
    <property type="term" value="C:membrane"/>
    <property type="evidence" value="ECO:0007669"/>
    <property type="project" value="UniProtKB-SubCell"/>
</dbReference>
<protein>
    <recommendedName>
        <fullName evidence="9">Major facilitator superfamily (MFS) profile domain-containing protein</fullName>
    </recommendedName>
</protein>
<dbReference type="InterPro" id="IPR036259">
    <property type="entry name" value="MFS_trans_sf"/>
</dbReference>
<feature type="transmembrane region" description="Helical" evidence="6">
    <location>
        <begin position="141"/>
        <end position="162"/>
    </location>
</feature>
<feature type="non-terminal residue" evidence="7">
    <location>
        <position position="229"/>
    </location>
</feature>
<comment type="subcellular location">
    <subcellularLocation>
        <location evidence="1">Membrane</location>
        <topology evidence="1">Multi-pass membrane protein</topology>
    </subcellularLocation>
</comment>
<dbReference type="Gene3D" id="1.20.1250.20">
    <property type="entry name" value="MFS general substrate transporter like domains"/>
    <property type="match status" value="1"/>
</dbReference>
<feature type="transmembrane region" description="Helical" evidence="6">
    <location>
        <begin position="35"/>
        <end position="55"/>
    </location>
</feature>
<evidence type="ECO:0000256" key="2">
    <source>
        <dbReference type="ARBA" id="ARBA00022448"/>
    </source>
</evidence>
<evidence type="ECO:0000256" key="5">
    <source>
        <dbReference type="ARBA" id="ARBA00023136"/>
    </source>
</evidence>
<dbReference type="SUPFAM" id="SSF103473">
    <property type="entry name" value="MFS general substrate transporter"/>
    <property type="match status" value="1"/>
</dbReference>
<dbReference type="EMBL" id="CAJNNV010030411">
    <property type="protein sequence ID" value="CAE8632468.1"/>
    <property type="molecule type" value="Genomic_DNA"/>
</dbReference>
<dbReference type="AlphaFoldDB" id="A0A813H419"/>
<name>A0A813H419_POLGL</name>
<reference evidence="7" key="1">
    <citation type="submission" date="2021-02" db="EMBL/GenBank/DDBJ databases">
        <authorList>
            <person name="Dougan E. K."/>
            <person name="Rhodes N."/>
            <person name="Thang M."/>
            <person name="Chan C."/>
        </authorList>
    </citation>
    <scope>NUCLEOTIDE SEQUENCE</scope>
</reference>
<gene>
    <name evidence="7" type="ORF">PGLA1383_LOCUS48422</name>
</gene>
<accession>A0A813H419</accession>
<sequence length="229" mass="23438">ASRTELRTAPKVVKVSYVCQAFIFVRAEIGRGFDLLRIPSFAAIVLQGVFGSIPWNAMGFLTMYLLQCGHTSQAAAAVASSVLVGKAVGGFLGGVAGDAIAVRCPRHGRPCLAQVSVLGGIPFVIALVLSAPHLAAPKLMLIALCLGLVASWCGSGVNRPILAEIVEPAGRASIIAWLAALEGSSAALLGAPVVGFLSESVFGYEKDPTAKLPGLAANVSETSASLLEA</sequence>
<dbReference type="PANTHER" id="PTHR23505">
    <property type="entry name" value="SPINSTER"/>
    <property type="match status" value="1"/>
</dbReference>
<feature type="transmembrane region" description="Helical" evidence="6">
    <location>
        <begin position="75"/>
        <end position="100"/>
    </location>
</feature>
<dbReference type="InterPro" id="IPR044770">
    <property type="entry name" value="MFS_spinster-like"/>
</dbReference>
<evidence type="ECO:0000256" key="3">
    <source>
        <dbReference type="ARBA" id="ARBA00022692"/>
    </source>
</evidence>
<evidence type="ECO:0000256" key="1">
    <source>
        <dbReference type="ARBA" id="ARBA00004141"/>
    </source>
</evidence>
<evidence type="ECO:0000313" key="8">
    <source>
        <dbReference type="Proteomes" id="UP000654075"/>
    </source>
</evidence>
<keyword evidence="3 6" id="KW-0812">Transmembrane</keyword>
<evidence type="ECO:0000313" key="7">
    <source>
        <dbReference type="EMBL" id="CAE8632468.1"/>
    </source>
</evidence>
<dbReference type="Proteomes" id="UP000654075">
    <property type="component" value="Unassembled WGS sequence"/>
</dbReference>
<keyword evidence="8" id="KW-1185">Reference proteome</keyword>
<comment type="caution">
    <text evidence="7">The sequence shown here is derived from an EMBL/GenBank/DDBJ whole genome shotgun (WGS) entry which is preliminary data.</text>
</comment>
<keyword evidence="4 6" id="KW-1133">Transmembrane helix</keyword>